<dbReference type="Pfam" id="PF22191">
    <property type="entry name" value="IBR_1"/>
    <property type="match status" value="1"/>
</dbReference>
<comment type="pathway">
    <text evidence="1">Protein modification; protein ubiquitination.</text>
</comment>
<dbReference type="SMART" id="SM00647">
    <property type="entry name" value="IBR"/>
    <property type="match status" value="1"/>
</dbReference>
<evidence type="ECO:0008006" key="14">
    <source>
        <dbReference type="Google" id="ProtNLM"/>
    </source>
</evidence>
<feature type="zinc finger region" description="C3H1-type" evidence="8">
    <location>
        <begin position="1"/>
        <end position="25"/>
    </location>
</feature>
<dbReference type="SUPFAM" id="SSF57850">
    <property type="entry name" value="RING/U-box"/>
    <property type="match status" value="2"/>
</dbReference>
<dbReference type="SMART" id="SM00356">
    <property type="entry name" value="ZnF_C3H1"/>
    <property type="match status" value="3"/>
</dbReference>
<feature type="domain" description="C3H1-type" evidence="10">
    <location>
        <begin position="88"/>
        <end position="115"/>
    </location>
</feature>
<feature type="domain" description="RING-type" evidence="11">
    <location>
        <begin position="657"/>
        <end position="867"/>
    </location>
</feature>
<dbReference type="InterPro" id="IPR017907">
    <property type="entry name" value="Znf_RING_CS"/>
</dbReference>
<evidence type="ECO:0000313" key="12">
    <source>
        <dbReference type="EMBL" id="KAF1957692.1"/>
    </source>
</evidence>
<dbReference type="InterPro" id="IPR051628">
    <property type="entry name" value="LUBAC_E3_Ligases"/>
</dbReference>
<keyword evidence="4" id="KW-0677">Repeat</keyword>
<evidence type="ECO:0000256" key="8">
    <source>
        <dbReference type="PROSITE-ProRule" id="PRU00723"/>
    </source>
</evidence>
<evidence type="ECO:0000256" key="2">
    <source>
        <dbReference type="ARBA" id="ARBA00022679"/>
    </source>
</evidence>
<feature type="zinc finger region" description="C3H1-type" evidence="8">
    <location>
        <begin position="88"/>
        <end position="115"/>
    </location>
</feature>
<dbReference type="Gene3D" id="3.30.40.10">
    <property type="entry name" value="Zinc/RING finger domain, C3HC4 (zinc finger)"/>
    <property type="match status" value="1"/>
</dbReference>
<dbReference type="PROSITE" id="PS00518">
    <property type="entry name" value="ZF_RING_1"/>
    <property type="match status" value="1"/>
</dbReference>
<dbReference type="GO" id="GO:0043130">
    <property type="term" value="F:ubiquitin binding"/>
    <property type="evidence" value="ECO:0007669"/>
    <property type="project" value="TreeGrafter"/>
</dbReference>
<dbReference type="PROSITE" id="PS50103">
    <property type="entry name" value="ZF_C3H1"/>
    <property type="match status" value="3"/>
</dbReference>
<dbReference type="InterPro" id="IPR044066">
    <property type="entry name" value="TRIAD_supradom"/>
</dbReference>
<organism evidence="12 13">
    <name type="scientific">Byssothecium circinans</name>
    <dbReference type="NCBI Taxonomy" id="147558"/>
    <lineage>
        <taxon>Eukaryota</taxon>
        <taxon>Fungi</taxon>
        <taxon>Dikarya</taxon>
        <taxon>Ascomycota</taxon>
        <taxon>Pezizomycotina</taxon>
        <taxon>Dothideomycetes</taxon>
        <taxon>Pleosporomycetidae</taxon>
        <taxon>Pleosporales</taxon>
        <taxon>Massarineae</taxon>
        <taxon>Massarinaceae</taxon>
        <taxon>Byssothecium</taxon>
    </lineage>
</organism>
<sequence>MVVCTFFRQGRCHKGQTCRFEHPATSAQKLPSDVTLNATARPFNPKNNGSAATPTASPCIFFLQGTCRSGVFCRFSHEQLAPPTACNTRLPSVCKFFLRNTCAKGSSCPYSHASGPTNDEALSVLTMTTSECTSTPTPNVRNSVKESAHSNHSSNSTRSIGGADVRFDAGAAVTSLSLPSDFSIVSMTNIPGHKTVEDIIGVMATYGFPDISPASVTLHTKSPTSPQSAQVKVNNPTFAKEFLQATGPTFAIDQSKIFVSIIQLGGESAAGSNRLHLTGVTCTWYQPSRIAYLRYDTNGEANSLVKQMKKRVVQLHGRQLTFARQDSPGSVTVSNLTAETRHNEVNRILPKNLLPLKITMGPSSHCSSAEEIERQVKKKLEGCGTVLEFTAIPQGDGSKMKATAKFVDIEAARKAVNELNDDRTDPLSKDKLRLQHLVSIKLSVSLRVLQAIRPQLEMLTAEVRETSFVNIKVYDNPTKLYTQIRVSGQNKDSVAQAKTSIEKFLAGKVFTIATTRVCRQFFFNDDSKPLLDNLMRDHNVYVVQDRRKMALRLYGDPDNIKKAQEILTAKVEALNARSKIIVLDSDALSIAIRGGFGHLVQLFGKDCVKMDITSTPKCIVVTGSERLAVEVEEKLLTYIPTDPGVNMSALSLENRKDDELCPVCWTPPEDPFTTECGHIYCGDCLSSQCSSTGDFPIICLGASANCNHPLSLKELERVLTSNDYEALLQRSFTNYIRSHPNNFQYCSTPDCDHCYRPSAKGSDPHIFTCDGCLTSICTGCNQVPHDGLSCAASKAAVDGTSEFARYRQENDVRDCPSCRVPIEKSFGCNHMECMACKIHICWFCMETFKTSAVTYEHMGKAHGEIGL</sequence>
<dbReference type="GO" id="GO:0004842">
    <property type="term" value="F:ubiquitin-protein transferase activity"/>
    <property type="evidence" value="ECO:0007669"/>
    <property type="project" value="TreeGrafter"/>
</dbReference>
<dbReference type="Pfam" id="PF00097">
    <property type="entry name" value="zf-C3HC4"/>
    <property type="match status" value="1"/>
</dbReference>
<proteinExistence type="predicted"/>
<dbReference type="PANTHER" id="PTHR22770:SF13">
    <property type="entry name" value="RING-TYPE DOMAIN-CONTAINING PROTEIN"/>
    <property type="match status" value="1"/>
</dbReference>
<keyword evidence="5 8" id="KW-0863">Zinc-finger</keyword>
<dbReference type="Pfam" id="PF00642">
    <property type="entry name" value="zf-CCCH"/>
    <property type="match status" value="1"/>
</dbReference>
<reference evidence="12" key="1">
    <citation type="journal article" date="2020" name="Stud. Mycol.">
        <title>101 Dothideomycetes genomes: a test case for predicting lifestyles and emergence of pathogens.</title>
        <authorList>
            <person name="Haridas S."/>
            <person name="Albert R."/>
            <person name="Binder M."/>
            <person name="Bloem J."/>
            <person name="Labutti K."/>
            <person name="Salamov A."/>
            <person name="Andreopoulos B."/>
            <person name="Baker S."/>
            <person name="Barry K."/>
            <person name="Bills G."/>
            <person name="Bluhm B."/>
            <person name="Cannon C."/>
            <person name="Castanera R."/>
            <person name="Culley D."/>
            <person name="Daum C."/>
            <person name="Ezra D."/>
            <person name="Gonzalez J."/>
            <person name="Henrissat B."/>
            <person name="Kuo A."/>
            <person name="Liang C."/>
            <person name="Lipzen A."/>
            <person name="Lutzoni F."/>
            <person name="Magnuson J."/>
            <person name="Mondo S."/>
            <person name="Nolan M."/>
            <person name="Ohm R."/>
            <person name="Pangilinan J."/>
            <person name="Park H.-J."/>
            <person name="Ramirez L."/>
            <person name="Alfaro M."/>
            <person name="Sun H."/>
            <person name="Tritt A."/>
            <person name="Yoshinaga Y."/>
            <person name="Zwiers L.-H."/>
            <person name="Turgeon B."/>
            <person name="Goodwin S."/>
            <person name="Spatafora J."/>
            <person name="Crous P."/>
            <person name="Grigoriev I."/>
        </authorList>
    </citation>
    <scope>NUCLEOTIDE SEQUENCE</scope>
    <source>
        <strain evidence="12">CBS 675.92</strain>
    </source>
</reference>
<dbReference type="Gene3D" id="4.10.1000.10">
    <property type="entry name" value="Zinc finger, CCCH-type"/>
    <property type="match status" value="1"/>
</dbReference>
<dbReference type="InterPro" id="IPR000571">
    <property type="entry name" value="Znf_CCCH"/>
</dbReference>
<dbReference type="GO" id="GO:0000151">
    <property type="term" value="C:ubiquitin ligase complex"/>
    <property type="evidence" value="ECO:0007669"/>
    <property type="project" value="TreeGrafter"/>
</dbReference>
<dbReference type="InterPro" id="IPR056247">
    <property type="entry name" value="KH_DEAH11/12_2nd"/>
</dbReference>
<dbReference type="InterPro" id="IPR013083">
    <property type="entry name" value="Znf_RING/FYVE/PHD"/>
</dbReference>
<evidence type="ECO:0000313" key="13">
    <source>
        <dbReference type="Proteomes" id="UP000800035"/>
    </source>
</evidence>
<protein>
    <recommendedName>
        <fullName evidence="14">RING-type E3 ubiquitin transferase</fullName>
    </recommendedName>
</protein>
<keyword evidence="13" id="KW-1185">Reference proteome</keyword>
<dbReference type="Gene3D" id="1.20.120.1750">
    <property type="match status" value="1"/>
</dbReference>
<dbReference type="CDD" id="cd22585">
    <property type="entry name" value="Rcat_RBR_DEAH12-like"/>
    <property type="match status" value="1"/>
</dbReference>
<dbReference type="SUPFAM" id="SSF90229">
    <property type="entry name" value="CCCH zinc finger"/>
    <property type="match status" value="2"/>
</dbReference>
<keyword evidence="2" id="KW-0808">Transferase</keyword>
<feature type="domain" description="C3H1-type" evidence="10">
    <location>
        <begin position="1"/>
        <end position="25"/>
    </location>
</feature>
<dbReference type="InterPro" id="IPR002867">
    <property type="entry name" value="IBR_dom"/>
</dbReference>
<dbReference type="OrthoDB" id="10009520at2759"/>
<evidence type="ECO:0000256" key="6">
    <source>
        <dbReference type="ARBA" id="ARBA00022786"/>
    </source>
</evidence>
<dbReference type="EMBL" id="ML976988">
    <property type="protein sequence ID" value="KAF1957692.1"/>
    <property type="molecule type" value="Genomic_DNA"/>
</dbReference>
<dbReference type="GO" id="GO:0097039">
    <property type="term" value="P:protein linear polyubiquitination"/>
    <property type="evidence" value="ECO:0007669"/>
    <property type="project" value="TreeGrafter"/>
</dbReference>
<evidence type="ECO:0000256" key="7">
    <source>
        <dbReference type="ARBA" id="ARBA00022833"/>
    </source>
</evidence>
<accession>A0A6A5U1G8</accession>
<dbReference type="PROSITE" id="PS51873">
    <property type="entry name" value="TRIAD"/>
    <property type="match status" value="1"/>
</dbReference>
<dbReference type="InterPro" id="IPR036855">
    <property type="entry name" value="Znf_CCCH_sf"/>
</dbReference>
<dbReference type="Proteomes" id="UP000800035">
    <property type="component" value="Unassembled WGS sequence"/>
</dbReference>
<evidence type="ECO:0000256" key="4">
    <source>
        <dbReference type="ARBA" id="ARBA00022737"/>
    </source>
</evidence>
<dbReference type="GO" id="GO:0043161">
    <property type="term" value="P:proteasome-mediated ubiquitin-dependent protein catabolic process"/>
    <property type="evidence" value="ECO:0007669"/>
    <property type="project" value="TreeGrafter"/>
</dbReference>
<evidence type="ECO:0000256" key="3">
    <source>
        <dbReference type="ARBA" id="ARBA00022723"/>
    </source>
</evidence>
<keyword evidence="3 8" id="KW-0479">Metal-binding</keyword>
<evidence type="ECO:0000259" key="11">
    <source>
        <dbReference type="PROSITE" id="PS51873"/>
    </source>
</evidence>
<dbReference type="PANTHER" id="PTHR22770">
    <property type="entry name" value="UBIQUITIN CONJUGATING ENZYME 7 INTERACTING PROTEIN-RELATED"/>
    <property type="match status" value="1"/>
</dbReference>
<dbReference type="Pfam" id="PF01485">
    <property type="entry name" value="IBR"/>
    <property type="match status" value="1"/>
</dbReference>
<dbReference type="CDD" id="cd00590">
    <property type="entry name" value="RRM_SF"/>
    <property type="match status" value="1"/>
</dbReference>
<evidence type="ECO:0000256" key="1">
    <source>
        <dbReference type="ARBA" id="ARBA00004906"/>
    </source>
</evidence>
<dbReference type="InterPro" id="IPR018957">
    <property type="entry name" value="Znf_C3HC4_RING-type"/>
</dbReference>
<dbReference type="GO" id="GO:0008270">
    <property type="term" value="F:zinc ion binding"/>
    <property type="evidence" value="ECO:0007669"/>
    <property type="project" value="UniProtKB-KW"/>
</dbReference>
<dbReference type="AlphaFoldDB" id="A0A6A5U1G8"/>
<name>A0A6A5U1G8_9PLEO</name>
<gene>
    <name evidence="12" type="ORF">CC80DRAFT_592201</name>
</gene>
<evidence type="ECO:0000256" key="5">
    <source>
        <dbReference type="ARBA" id="ARBA00022771"/>
    </source>
</evidence>
<feature type="domain" description="C3H1-type" evidence="10">
    <location>
        <begin position="53"/>
        <end position="80"/>
    </location>
</feature>
<dbReference type="Pfam" id="PF24641">
    <property type="entry name" value="KH_DEAH11_2nd"/>
    <property type="match status" value="1"/>
</dbReference>
<keyword evidence="6" id="KW-0833">Ubl conjugation pathway</keyword>
<feature type="region of interest" description="Disordered" evidence="9">
    <location>
        <begin position="132"/>
        <end position="160"/>
    </location>
</feature>
<dbReference type="CDD" id="cd20335">
    <property type="entry name" value="BRcat_RBR"/>
    <property type="match status" value="1"/>
</dbReference>
<dbReference type="Gene3D" id="3.30.1370.210">
    <property type="match status" value="1"/>
</dbReference>
<feature type="compositionally biased region" description="Polar residues" evidence="9">
    <location>
        <begin position="150"/>
        <end position="159"/>
    </location>
</feature>
<evidence type="ECO:0000256" key="9">
    <source>
        <dbReference type="SAM" id="MobiDB-lite"/>
    </source>
</evidence>
<feature type="zinc finger region" description="C3H1-type" evidence="8">
    <location>
        <begin position="53"/>
        <end position="80"/>
    </location>
</feature>
<evidence type="ECO:0000259" key="10">
    <source>
        <dbReference type="PROSITE" id="PS50103"/>
    </source>
</evidence>
<keyword evidence="7 8" id="KW-0862">Zinc</keyword>